<dbReference type="PANTHER" id="PTHR33164">
    <property type="entry name" value="TRANSCRIPTIONAL REGULATOR, MARR FAMILY"/>
    <property type="match status" value="1"/>
</dbReference>
<sequence>MNDIDPICDILERITTLYRNEVRLVGVEHGLHPVHLEVIYYLSRCNKYSDTPAAVTEFLGITKGTTSQSISLLEAKGYLTKEKDPNDRRVSHLVLTPQGEAVARKAIPPVSLKHGLEKLGCGSAALKVQLEALLRDIQRSTQSASFGLCKTCQFHSPMSDGHFYCELTKETLIADYGTLICREHTYIQKNE</sequence>
<evidence type="ECO:0000313" key="4">
    <source>
        <dbReference type="Proteomes" id="UP001149400"/>
    </source>
</evidence>
<evidence type="ECO:0000259" key="2">
    <source>
        <dbReference type="PROSITE" id="PS50995"/>
    </source>
</evidence>
<dbReference type="SMART" id="SM00347">
    <property type="entry name" value="HTH_MARR"/>
    <property type="match status" value="1"/>
</dbReference>
<dbReference type="PANTHER" id="PTHR33164:SF5">
    <property type="entry name" value="ORGANIC HYDROPEROXIDE RESISTANCE TRANSCRIPTIONAL REGULATOR"/>
    <property type="match status" value="1"/>
</dbReference>
<evidence type="ECO:0000256" key="1">
    <source>
        <dbReference type="ARBA" id="ARBA00004496"/>
    </source>
</evidence>
<protein>
    <submittedName>
        <fullName evidence="3">MarR family winged helix-turn-helix transcriptional regulator</fullName>
    </submittedName>
</protein>
<keyword evidence="4" id="KW-1185">Reference proteome</keyword>
<dbReference type="PROSITE" id="PS50995">
    <property type="entry name" value="HTH_MARR_2"/>
    <property type="match status" value="1"/>
</dbReference>
<gene>
    <name evidence="3" type="ORF">LRP50_22450</name>
</gene>
<proteinExistence type="predicted"/>
<comment type="subcellular location">
    <subcellularLocation>
        <location evidence="1">Cytoplasm</location>
    </subcellularLocation>
</comment>
<dbReference type="InterPro" id="IPR036390">
    <property type="entry name" value="WH_DNA-bd_sf"/>
</dbReference>
<dbReference type="Gene3D" id="1.10.10.10">
    <property type="entry name" value="Winged helix-like DNA-binding domain superfamily/Winged helix DNA-binding domain"/>
    <property type="match status" value="1"/>
</dbReference>
<dbReference type="Pfam" id="PF12802">
    <property type="entry name" value="MarR_2"/>
    <property type="match status" value="1"/>
</dbReference>
<dbReference type="RefSeq" id="WP_274166648.1">
    <property type="nucleotide sequence ID" value="NZ_JAJUBC010000036.1"/>
</dbReference>
<dbReference type="EMBL" id="JAJUBC010000036">
    <property type="protein sequence ID" value="MDD1795883.1"/>
    <property type="molecule type" value="Genomic_DNA"/>
</dbReference>
<dbReference type="Proteomes" id="UP001149400">
    <property type="component" value="Unassembled WGS sequence"/>
</dbReference>
<comment type="caution">
    <text evidence="3">The sequence shown here is derived from an EMBL/GenBank/DDBJ whole genome shotgun (WGS) entry which is preliminary data.</text>
</comment>
<dbReference type="InterPro" id="IPR039422">
    <property type="entry name" value="MarR/SlyA-like"/>
</dbReference>
<dbReference type="InterPro" id="IPR036388">
    <property type="entry name" value="WH-like_DNA-bd_sf"/>
</dbReference>
<dbReference type="SUPFAM" id="SSF46785">
    <property type="entry name" value="Winged helix' DNA-binding domain"/>
    <property type="match status" value="1"/>
</dbReference>
<reference evidence="3" key="1">
    <citation type="submission" date="2021-12" db="EMBL/GenBank/DDBJ databases">
        <title>Enterovibrio ZSDZ35 sp. nov. and Enterovibrio ZSDZ42 sp. nov., isolated from coastal seawater in Qingdao.</title>
        <authorList>
            <person name="Zhang P."/>
        </authorList>
    </citation>
    <scope>NUCLEOTIDE SEQUENCE</scope>
    <source>
        <strain evidence="3">ZSDZ42</strain>
    </source>
</reference>
<dbReference type="PRINTS" id="PR00598">
    <property type="entry name" value="HTHMARR"/>
</dbReference>
<feature type="domain" description="HTH marR-type" evidence="2">
    <location>
        <begin position="4"/>
        <end position="139"/>
    </location>
</feature>
<accession>A0ABT5R6I5</accession>
<organism evidence="3 4">
    <name type="scientific">Enterovibrio gelatinilyticus</name>
    <dbReference type="NCBI Taxonomy" id="2899819"/>
    <lineage>
        <taxon>Bacteria</taxon>
        <taxon>Pseudomonadati</taxon>
        <taxon>Pseudomonadota</taxon>
        <taxon>Gammaproteobacteria</taxon>
        <taxon>Vibrionales</taxon>
        <taxon>Vibrionaceae</taxon>
        <taxon>Enterovibrio</taxon>
    </lineage>
</organism>
<name>A0ABT5R6I5_9GAMM</name>
<dbReference type="InterPro" id="IPR000835">
    <property type="entry name" value="HTH_MarR-typ"/>
</dbReference>
<evidence type="ECO:0000313" key="3">
    <source>
        <dbReference type="EMBL" id="MDD1795883.1"/>
    </source>
</evidence>